<sequence length="191" mass="19513">MAIVSQGGKAPRRQAALAAAVLVALGLAGCGSSSSSGATETPAVPCPAVSVLSDGASLTRFRDGGGQTPDDVVYTVEVLDAKGICQPAANGQVTVDVGLSIVARRGPAGKDVTGITVPYFLALTETNTRVISRASYETQIPLDRGKPGGGILEHLTVTVPLDGKSPYAFELIGGLQISAAELDEGRRRRGR</sequence>
<gene>
    <name evidence="2" type="ORF">DKG75_03090</name>
</gene>
<dbReference type="EMBL" id="QGLF01000001">
    <property type="protein sequence ID" value="PWR23572.1"/>
    <property type="molecule type" value="Genomic_DNA"/>
</dbReference>
<dbReference type="OrthoDB" id="8443104at2"/>
<protein>
    <recommendedName>
        <fullName evidence="4">Lipoprotein</fullName>
    </recommendedName>
</protein>
<organism evidence="2 3">
    <name type="scientific">Zavarzinia compransoris</name>
    <dbReference type="NCBI Taxonomy" id="1264899"/>
    <lineage>
        <taxon>Bacteria</taxon>
        <taxon>Pseudomonadati</taxon>
        <taxon>Pseudomonadota</taxon>
        <taxon>Alphaproteobacteria</taxon>
        <taxon>Rhodospirillales</taxon>
        <taxon>Zavarziniaceae</taxon>
        <taxon>Zavarzinia</taxon>
    </lineage>
</organism>
<evidence type="ECO:0000313" key="2">
    <source>
        <dbReference type="EMBL" id="PWR23572.1"/>
    </source>
</evidence>
<evidence type="ECO:0000256" key="1">
    <source>
        <dbReference type="SAM" id="SignalP"/>
    </source>
</evidence>
<dbReference type="Proteomes" id="UP000246077">
    <property type="component" value="Unassembled WGS sequence"/>
</dbReference>
<keyword evidence="3" id="KW-1185">Reference proteome</keyword>
<keyword evidence="1" id="KW-0732">Signal</keyword>
<proteinExistence type="predicted"/>
<evidence type="ECO:0008006" key="4">
    <source>
        <dbReference type="Google" id="ProtNLM"/>
    </source>
</evidence>
<reference evidence="3" key="1">
    <citation type="submission" date="2018-05" db="EMBL/GenBank/DDBJ databases">
        <title>Zavarzinia sp. HR-AS.</title>
        <authorList>
            <person name="Lee Y."/>
            <person name="Jeon C.O."/>
        </authorList>
    </citation>
    <scope>NUCLEOTIDE SEQUENCE [LARGE SCALE GENOMIC DNA]</scope>
    <source>
        <strain evidence="3">DSM 1231</strain>
    </source>
</reference>
<name>A0A317EAI8_9PROT</name>
<comment type="caution">
    <text evidence="2">The sequence shown here is derived from an EMBL/GenBank/DDBJ whole genome shotgun (WGS) entry which is preliminary data.</text>
</comment>
<evidence type="ECO:0000313" key="3">
    <source>
        <dbReference type="Proteomes" id="UP000246077"/>
    </source>
</evidence>
<accession>A0A317EAI8</accession>
<feature type="chain" id="PRO_5016312048" description="Lipoprotein" evidence="1">
    <location>
        <begin position="39"/>
        <end position="191"/>
    </location>
</feature>
<dbReference type="RefSeq" id="WP_109919604.1">
    <property type="nucleotide sequence ID" value="NZ_QGLF01000001.1"/>
</dbReference>
<dbReference type="AlphaFoldDB" id="A0A317EAI8"/>
<feature type="signal peptide" evidence="1">
    <location>
        <begin position="1"/>
        <end position="38"/>
    </location>
</feature>